<dbReference type="Proteomes" id="UP000310016">
    <property type="component" value="Unassembled WGS sequence"/>
</dbReference>
<dbReference type="Gene3D" id="3.40.50.300">
    <property type="entry name" value="P-loop containing nucleotide triphosphate hydrolases"/>
    <property type="match status" value="1"/>
</dbReference>
<name>A0A4V6WI70_9NEIS</name>
<gene>
    <name evidence="1" type="ORF">FAZ21_13130</name>
</gene>
<evidence type="ECO:0000313" key="2">
    <source>
        <dbReference type="Proteomes" id="UP000310016"/>
    </source>
</evidence>
<dbReference type="InterPro" id="IPR027417">
    <property type="entry name" value="P-loop_NTPase"/>
</dbReference>
<protein>
    <recommendedName>
        <fullName evidence="3">ATP-binding protein</fullName>
    </recommendedName>
</protein>
<dbReference type="PANTHER" id="PTHR34301:SF8">
    <property type="entry name" value="ATPASE DOMAIN-CONTAINING PROTEIN"/>
    <property type="match status" value="1"/>
</dbReference>
<keyword evidence="2" id="KW-1185">Reference proteome</keyword>
<proteinExistence type="predicted"/>
<organism evidence="1 2">
    <name type="scientific">Chitiniphilus eburneus</name>
    <dbReference type="NCBI Taxonomy" id="2571148"/>
    <lineage>
        <taxon>Bacteria</taxon>
        <taxon>Pseudomonadati</taxon>
        <taxon>Pseudomonadota</taxon>
        <taxon>Betaproteobacteria</taxon>
        <taxon>Neisseriales</taxon>
        <taxon>Chitinibacteraceae</taxon>
        <taxon>Chitiniphilus</taxon>
    </lineage>
</organism>
<sequence>MATSFDAWHFARHDLAQRYIDAFQAGLSSARALFARRRMGKTEFLLKDLLPQSEQAGFTCVYVNLWECRTAPLAGIAEAVAQQLAARRNPLARLVGKGPQVRGVKLTVLGAGVDARLDDPDADPTLAQVWQRIDAHGHPILLMIDEAQVLASAEHLGVASALRGGLDVRKDKVKVIFTGSSEHTLRGMFGKSSQPFYNWAPVEPFPLLDNLFVSHMVQRANAILRPELALPDERAQQAFITLKSSPEVFRRFLDAYLLNPFAGVEVAVERARESTFSDDGFAAIWDSLLPMDRLVLQFVAAGRKGITGKPALREFGAALGIGVAQLHAVNNSLARLMDLKRQILVNVERGEYQFEDLHFQEWVLLEHPPA</sequence>
<reference evidence="1 2" key="1">
    <citation type="submission" date="2019-04" db="EMBL/GenBank/DDBJ databases">
        <title>Chitiniphilus eburnea sp. nov., a novel chitinolytic bacterium isolated from aquaculture sludge.</title>
        <authorList>
            <person name="Sheng M."/>
        </authorList>
    </citation>
    <scope>NUCLEOTIDE SEQUENCE [LARGE SCALE GENOMIC DNA]</scope>
    <source>
        <strain evidence="1 2">HX-2-15</strain>
    </source>
</reference>
<dbReference type="RefSeq" id="WP_136773896.1">
    <property type="nucleotide sequence ID" value="NZ_CP156074.1"/>
</dbReference>
<evidence type="ECO:0000313" key="1">
    <source>
        <dbReference type="EMBL" id="TJZ72068.1"/>
    </source>
</evidence>
<evidence type="ECO:0008006" key="3">
    <source>
        <dbReference type="Google" id="ProtNLM"/>
    </source>
</evidence>
<dbReference type="SUPFAM" id="SSF52540">
    <property type="entry name" value="P-loop containing nucleoside triphosphate hydrolases"/>
    <property type="match status" value="1"/>
</dbReference>
<comment type="caution">
    <text evidence="1">The sequence shown here is derived from an EMBL/GenBank/DDBJ whole genome shotgun (WGS) entry which is preliminary data.</text>
</comment>
<accession>A0A4V6WI70</accession>
<dbReference type="PANTHER" id="PTHR34301">
    <property type="entry name" value="DNA-BINDING PROTEIN-RELATED"/>
    <property type="match status" value="1"/>
</dbReference>
<dbReference type="AlphaFoldDB" id="A0A4V6WI70"/>
<dbReference type="OrthoDB" id="8576717at2"/>
<dbReference type="EMBL" id="SUMF01000015">
    <property type="protein sequence ID" value="TJZ72068.1"/>
    <property type="molecule type" value="Genomic_DNA"/>
</dbReference>